<protein>
    <recommendedName>
        <fullName evidence="7 13">Ribonuclease HII</fullName>
        <shortName evidence="13">RNase HII</shortName>
        <ecNumber evidence="6 13">3.1.26.4</ecNumber>
    </recommendedName>
</protein>
<dbReference type="GO" id="GO:0006298">
    <property type="term" value="P:mismatch repair"/>
    <property type="evidence" value="ECO:0007669"/>
    <property type="project" value="TreeGrafter"/>
</dbReference>
<dbReference type="PANTHER" id="PTHR10954">
    <property type="entry name" value="RIBONUCLEASE H2 SUBUNIT A"/>
    <property type="match status" value="1"/>
</dbReference>
<dbReference type="Gene3D" id="1.10.10.460">
    <property type="entry name" value="Ribonuclease hii. Domain 2"/>
    <property type="match status" value="1"/>
</dbReference>
<evidence type="ECO:0000256" key="12">
    <source>
        <dbReference type="ARBA" id="ARBA00022801"/>
    </source>
</evidence>
<dbReference type="HAMAP" id="MF_00052_A">
    <property type="entry name" value="RNase_HII_A"/>
    <property type="match status" value="1"/>
</dbReference>
<dbReference type="InterPro" id="IPR004649">
    <property type="entry name" value="RNase_H2_suA"/>
</dbReference>
<dbReference type="Proteomes" id="UP000608579">
    <property type="component" value="Unassembled WGS sequence"/>
</dbReference>
<dbReference type="Gene3D" id="3.30.420.10">
    <property type="entry name" value="Ribonuclease H-like superfamily/Ribonuclease H"/>
    <property type="match status" value="1"/>
</dbReference>
<evidence type="ECO:0000256" key="9">
    <source>
        <dbReference type="ARBA" id="ARBA00022722"/>
    </source>
</evidence>
<comment type="catalytic activity">
    <reaction evidence="1 13 14 15">
        <text>Endonucleolytic cleavage to 5'-phosphomonoester.</text>
        <dbReference type="EC" id="3.1.26.4"/>
    </reaction>
</comment>
<dbReference type="InterPro" id="IPR024567">
    <property type="entry name" value="RNase_HII/HIII_dom"/>
</dbReference>
<dbReference type="InterPro" id="IPR020787">
    <property type="entry name" value="RNase_HII_arc"/>
</dbReference>
<evidence type="ECO:0000256" key="6">
    <source>
        <dbReference type="ARBA" id="ARBA00012180"/>
    </source>
</evidence>
<evidence type="ECO:0000313" key="17">
    <source>
        <dbReference type="EMBL" id="HIQ29572.1"/>
    </source>
</evidence>
<evidence type="ECO:0000256" key="13">
    <source>
        <dbReference type="HAMAP-Rule" id="MF_00052"/>
    </source>
</evidence>
<keyword evidence="13" id="KW-0464">Manganese</keyword>
<comment type="cofactor">
    <cofactor evidence="13 14">
        <name>Mn(2+)</name>
        <dbReference type="ChEBI" id="CHEBI:29035"/>
    </cofactor>
    <cofactor evidence="13 14">
        <name>Mg(2+)</name>
        <dbReference type="ChEBI" id="CHEBI:18420"/>
    </cofactor>
    <text evidence="13 14">Manganese or magnesium. Binds 1 divalent metal ion per monomer in the absence of substrate. May bind a second metal ion after substrate binding.</text>
</comment>
<dbReference type="EC" id="3.1.26.4" evidence="6 13"/>
<organism evidence="17 18">
    <name type="scientific">Caldiarchaeum subterraneum</name>
    <dbReference type="NCBI Taxonomy" id="311458"/>
    <lineage>
        <taxon>Archaea</taxon>
        <taxon>Nitrososphaerota</taxon>
        <taxon>Candidatus Caldarchaeales</taxon>
        <taxon>Candidatus Caldarchaeaceae</taxon>
        <taxon>Candidatus Caldarchaeum</taxon>
    </lineage>
</organism>
<dbReference type="SUPFAM" id="SSF53098">
    <property type="entry name" value="Ribonuclease H-like"/>
    <property type="match status" value="1"/>
</dbReference>
<evidence type="ECO:0000256" key="5">
    <source>
        <dbReference type="ARBA" id="ARBA00007383"/>
    </source>
</evidence>
<keyword evidence="9 13" id="KW-0540">Nuclease</keyword>
<comment type="cofactor">
    <cofactor evidence="2">
        <name>Mg(2+)</name>
        <dbReference type="ChEBI" id="CHEBI:18420"/>
    </cofactor>
</comment>
<accession>A0A832ZWF0</accession>
<dbReference type="GO" id="GO:0005737">
    <property type="term" value="C:cytoplasm"/>
    <property type="evidence" value="ECO:0007669"/>
    <property type="project" value="UniProtKB-SubCell"/>
</dbReference>
<dbReference type="EMBL" id="DQVM01000065">
    <property type="protein sequence ID" value="HIQ29572.1"/>
    <property type="molecule type" value="Genomic_DNA"/>
</dbReference>
<dbReference type="PANTHER" id="PTHR10954:SF23">
    <property type="entry name" value="RIBONUCLEASE"/>
    <property type="match status" value="1"/>
</dbReference>
<evidence type="ECO:0000256" key="1">
    <source>
        <dbReference type="ARBA" id="ARBA00000077"/>
    </source>
</evidence>
<keyword evidence="12 13" id="KW-0378">Hydrolase</keyword>
<evidence type="ECO:0000313" key="18">
    <source>
        <dbReference type="Proteomes" id="UP000608579"/>
    </source>
</evidence>
<keyword evidence="11 13" id="KW-0255">Endonuclease</keyword>
<comment type="caution">
    <text evidence="17">The sequence shown here is derived from an EMBL/GenBank/DDBJ whole genome shotgun (WGS) entry which is preliminary data.</text>
</comment>
<dbReference type="GO" id="GO:0030145">
    <property type="term" value="F:manganese ion binding"/>
    <property type="evidence" value="ECO:0007669"/>
    <property type="project" value="UniProtKB-UniRule"/>
</dbReference>
<feature type="domain" description="RNase H type-2" evidence="16">
    <location>
        <begin position="5"/>
        <end position="217"/>
    </location>
</feature>
<sequence length="220" mass="24321">MGSMALILGIDEAGRGSAIGPMVVCGYAVEEARVGELASLGVADSKKLTPEQREYIAGLITQAAAGYEVRILQAHEVNACLRRMGSKGINTLEAWVMAEIINRLKPRRVFIDSPERDVDTFRRKVISKLSLGEVEVVCENKADEKYPVVSAASIIAKVTRDREVAKLRMEYGDFGTGYPSDPKTLEFIKTQLLAGKLPPIVREGWKTVVKARQLRIEDFR</sequence>
<dbReference type="InterPro" id="IPR036397">
    <property type="entry name" value="RNaseH_sf"/>
</dbReference>
<dbReference type="Pfam" id="PF01351">
    <property type="entry name" value="RNase_HII"/>
    <property type="match status" value="1"/>
</dbReference>
<comment type="function">
    <text evidence="3 13 15">Endonuclease that specifically degrades the RNA of RNA-DNA hybrids.</text>
</comment>
<evidence type="ECO:0000256" key="4">
    <source>
        <dbReference type="ARBA" id="ARBA00004496"/>
    </source>
</evidence>
<dbReference type="InterPro" id="IPR012337">
    <property type="entry name" value="RNaseH-like_sf"/>
</dbReference>
<dbReference type="NCBIfam" id="TIGR00729">
    <property type="entry name" value="ribonuclease HII"/>
    <property type="match status" value="1"/>
</dbReference>
<gene>
    <name evidence="13 17" type="primary">rnhB</name>
    <name evidence="17" type="ORF">EYH45_03310</name>
</gene>
<evidence type="ECO:0000256" key="15">
    <source>
        <dbReference type="RuleBase" id="RU003515"/>
    </source>
</evidence>
<keyword evidence="10 13" id="KW-0479">Metal-binding</keyword>
<name>A0A832ZWF0_CALS0</name>
<evidence type="ECO:0000256" key="7">
    <source>
        <dbReference type="ARBA" id="ARBA00019179"/>
    </source>
</evidence>
<feature type="binding site" evidence="13 14">
    <location>
        <position position="112"/>
    </location>
    <ligand>
        <name>a divalent metal cation</name>
        <dbReference type="ChEBI" id="CHEBI:60240"/>
    </ligand>
</feature>
<dbReference type="GO" id="GO:0003723">
    <property type="term" value="F:RNA binding"/>
    <property type="evidence" value="ECO:0007669"/>
    <property type="project" value="UniProtKB-UniRule"/>
</dbReference>
<dbReference type="InterPro" id="IPR001352">
    <property type="entry name" value="RNase_HII/HIII"/>
</dbReference>
<comment type="similarity">
    <text evidence="5 13 15">Belongs to the RNase HII family.</text>
</comment>
<feature type="binding site" evidence="13 14">
    <location>
        <position position="11"/>
    </location>
    <ligand>
        <name>a divalent metal cation</name>
        <dbReference type="ChEBI" id="CHEBI:60240"/>
    </ligand>
</feature>
<evidence type="ECO:0000256" key="8">
    <source>
        <dbReference type="ARBA" id="ARBA00022490"/>
    </source>
</evidence>
<comment type="subcellular location">
    <subcellularLocation>
        <location evidence="4 13">Cytoplasm</location>
    </subcellularLocation>
</comment>
<dbReference type="InterPro" id="IPR023160">
    <property type="entry name" value="RNase_HII_hlx-loop-hlx_cap_dom"/>
</dbReference>
<evidence type="ECO:0000256" key="10">
    <source>
        <dbReference type="ARBA" id="ARBA00022723"/>
    </source>
</evidence>
<dbReference type="PROSITE" id="PS51975">
    <property type="entry name" value="RNASE_H_2"/>
    <property type="match status" value="1"/>
</dbReference>
<evidence type="ECO:0000256" key="2">
    <source>
        <dbReference type="ARBA" id="ARBA00001946"/>
    </source>
</evidence>
<proteinExistence type="inferred from homology"/>
<feature type="binding site" evidence="13 14">
    <location>
        <position position="12"/>
    </location>
    <ligand>
        <name>a divalent metal cation</name>
        <dbReference type="ChEBI" id="CHEBI:60240"/>
    </ligand>
</feature>
<dbReference type="GO" id="GO:0043137">
    <property type="term" value="P:DNA replication, removal of RNA primer"/>
    <property type="evidence" value="ECO:0007669"/>
    <property type="project" value="TreeGrafter"/>
</dbReference>
<evidence type="ECO:0000256" key="14">
    <source>
        <dbReference type="PROSITE-ProRule" id="PRU01319"/>
    </source>
</evidence>
<reference evidence="17" key="1">
    <citation type="journal article" date="2020" name="ISME J.">
        <title>Gammaproteobacteria mediating utilization of methyl-, sulfur- and petroleum organic compounds in deep ocean hydrothermal plumes.</title>
        <authorList>
            <person name="Zhou Z."/>
            <person name="Liu Y."/>
            <person name="Pan J."/>
            <person name="Cron B.R."/>
            <person name="Toner B.M."/>
            <person name="Anantharaman K."/>
            <person name="Breier J.A."/>
            <person name="Dick G.J."/>
            <person name="Li M."/>
        </authorList>
    </citation>
    <scope>NUCLEOTIDE SEQUENCE</scope>
    <source>
        <strain evidence="17">SZUA-1515</strain>
    </source>
</reference>
<evidence type="ECO:0000256" key="11">
    <source>
        <dbReference type="ARBA" id="ARBA00022759"/>
    </source>
</evidence>
<dbReference type="GO" id="GO:0032299">
    <property type="term" value="C:ribonuclease H2 complex"/>
    <property type="evidence" value="ECO:0007669"/>
    <property type="project" value="TreeGrafter"/>
</dbReference>
<dbReference type="AlphaFoldDB" id="A0A832ZWF0"/>
<evidence type="ECO:0000259" key="16">
    <source>
        <dbReference type="PROSITE" id="PS51975"/>
    </source>
</evidence>
<dbReference type="CDD" id="cd07180">
    <property type="entry name" value="RNase_HII_archaea_like"/>
    <property type="match status" value="1"/>
</dbReference>
<keyword evidence="8 13" id="KW-0963">Cytoplasm</keyword>
<dbReference type="GO" id="GO:0004523">
    <property type="term" value="F:RNA-DNA hybrid ribonuclease activity"/>
    <property type="evidence" value="ECO:0007669"/>
    <property type="project" value="UniProtKB-UniRule"/>
</dbReference>
<evidence type="ECO:0000256" key="3">
    <source>
        <dbReference type="ARBA" id="ARBA00004065"/>
    </source>
</evidence>